<dbReference type="InterPro" id="IPR014724">
    <property type="entry name" value="RNA_pol_RPB2_OB-fold"/>
</dbReference>
<dbReference type="Gene3D" id="2.30.150.10">
    <property type="entry name" value="DNA-directed RNA polymerase, beta subunit, external 1 domain"/>
    <property type="match status" value="1"/>
</dbReference>
<dbReference type="EC" id="2.7.7.6" evidence="7"/>
<dbReference type="Pfam" id="PF04565">
    <property type="entry name" value="RNA_pol_Rpb2_3"/>
    <property type="match status" value="1"/>
</dbReference>
<name>A0ABX4MF57_9HYPH</name>
<evidence type="ECO:0000259" key="8">
    <source>
        <dbReference type="Pfam" id="PF00562"/>
    </source>
</evidence>
<dbReference type="InterPro" id="IPR015712">
    <property type="entry name" value="DNA-dir_RNA_pol_su2"/>
</dbReference>
<evidence type="ECO:0000256" key="2">
    <source>
        <dbReference type="ARBA" id="ARBA00022679"/>
    </source>
</evidence>
<dbReference type="Gene3D" id="3.90.1100.10">
    <property type="match status" value="1"/>
</dbReference>
<comment type="subunit">
    <text evidence="7">The RNAP catalytic core consists of 2 alpha, 1 beta, 1 beta' and 1 omega subunit. When a sigma factor is associated with the core the holoenzyme is formed, which can initiate transcription.</text>
</comment>
<dbReference type="Gene3D" id="2.40.50.100">
    <property type="match status" value="1"/>
</dbReference>
<evidence type="ECO:0000256" key="5">
    <source>
        <dbReference type="ARBA" id="ARBA00048552"/>
    </source>
</evidence>
<keyword evidence="3 7" id="KW-0548">Nucleotidyltransferase</keyword>
<dbReference type="SUPFAM" id="SSF64484">
    <property type="entry name" value="beta and beta-prime subunits of DNA dependent RNA-polymerase"/>
    <property type="match status" value="1"/>
</dbReference>
<dbReference type="Proteomes" id="UP000229707">
    <property type="component" value="Unassembled WGS sequence"/>
</dbReference>
<keyword evidence="12" id="KW-1185">Reference proteome</keyword>
<dbReference type="InterPro" id="IPR007121">
    <property type="entry name" value="RNA_pol_bsu_CS"/>
</dbReference>
<comment type="caution">
    <text evidence="11">The sequence shown here is derived from an EMBL/GenBank/DDBJ whole genome shotgun (WGS) entry which is preliminary data.</text>
</comment>
<comment type="function">
    <text evidence="7">DNA-dependent RNA polymerase catalyzes the transcription of DNA into RNA using the four ribonucleoside triphosphates as substrates.</text>
</comment>
<evidence type="ECO:0000256" key="7">
    <source>
        <dbReference type="RuleBase" id="RU363031"/>
    </source>
</evidence>
<reference evidence="11" key="1">
    <citation type="submission" date="2017-09" db="EMBL/GenBank/DDBJ databases">
        <authorList>
            <person name="Campbell M.A."/>
            <person name="Lukasik P."/>
            <person name="Simon C."/>
            <person name="McCutcheon J.P."/>
        </authorList>
    </citation>
    <scope>NUCLEOTIDE SEQUENCE [LARGE SCALE GENOMIC DNA]</scope>
    <source>
        <strain evidence="11">MAGCAS</strain>
    </source>
</reference>
<dbReference type="InterPro" id="IPR042107">
    <property type="entry name" value="DNA-dir_RNA_pol_bsu_ext_1_sf"/>
</dbReference>
<dbReference type="PROSITE" id="PS01166">
    <property type="entry name" value="RNA_POL_BETA"/>
    <property type="match status" value="1"/>
</dbReference>
<evidence type="ECO:0000256" key="1">
    <source>
        <dbReference type="ARBA" id="ARBA00022478"/>
    </source>
</evidence>
<dbReference type="PANTHER" id="PTHR20856">
    <property type="entry name" value="DNA-DIRECTED RNA POLYMERASE I SUBUNIT 2"/>
    <property type="match status" value="1"/>
</dbReference>
<dbReference type="Gene3D" id="2.40.50.150">
    <property type="match status" value="1"/>
</dbReference>
<gene>
    <name evidence="11" type="primary">rpoB</name>
    <name evidence="11" type="ORF">MAGCAS_39</name>
</gene>
<dbReference type="EMBL" id="NXGL01000004">
    <property type="protein sequence ID" value="PIM95128.1"/>
    <property type="molecule type" value="Genomic_DNA"/>
</dbReference>
<organism evidence="11 12">
    <name type="scientific">Candidatus Hodgkinia cicadicola</name>
    <dbReference type="NCBI Taxonomy" id="573658"/>
    <lineage>
        <taxon>Bacteria</taxon>
        <taxon>Pseudomonadati</taxon>
        <taxon>Pseudomonadota</taxon>
        <taxon>Alphaproteobacteria</taxon>
        <taxon>Hyphomicrobiales</taxon>
        <taxon>Candidatus Hodgkinia</taxon>
    </lineage>
</organism>
<keyword evidence="1 7" id="KW-0240">DNA-directed RNA polymerase</keyword>
<comment type="catalytic activity">
    <reaction evidence="5 7">
        <text>RNA(n) + a ribonucleoside 5'-triphosphate = RNA(n+1) + diphosphate</text>
        <dbReference type="Rhea" id="RHEA:21248"/>
        <dbReference type="Rhea" id="RHEA-COMP:14527"/>
        <dbReference type="Rhea" id="RHEA-COMP:17342"/>
        <dbReference type="ChEBI" id="CHEBI:33019"/>
        <dbReference type="ChEBI" id="CHEBI:61557"/>
        <dbReference type="ChEBI" id="CHEBI:140395"/>
        <dbReference type="EC" id="2.7.7.6"/>
    </reaction>
</comment>
<comment type="similarity">
    <text evidence="6">Belongs to the RNA polymerase beta chain family.</text>
</comment>
<evidence type="ECO:0000256" key="3">
    <source>
        <dbReference type="ARBA" id="ARBA00022695"/>
    </source>
</evidence>
<dbReference type="InterPro" id="IPR037033">
    <property type="entry name" value="DNA-dir_RNAP_su2_hyb_sf"/>
</dbReference>
<feature type="domain" description="RNA polymerase Rpb2" evidence="10">
    <location>
        <begin position="456"/>
        <end position="524"/>
    </location>
</feature>
<dbReference type="Pfam" id="PF04560">
    <property type="entry name" value="RNA_pol_Rpb2_7"/>
    <property type="match status" value="1"/>
</dbReference>
<keyword evidence="4 7" id="KW-0804">Transcription</keyword>
<dbReference type="InterPro" id="IPR007120">
    <property type="entry name" value="DNA-dir_RNAP_su2_dom"/>
</dbReference>
<dbReference type="Gene3D" id="3.90.1800.10">
    <property type="entry name" value="RNA polymerase alpha subunit dimerisation domain"/>
    <property type="match status" value="1"/>
</dbReference>
<dbReference type="InterPro" id="IPR007641">
    <property type="entry name" value="RNA_pol_Rpb2_7"/>
</dbReference>
<evidence type="ECO:0000313" key="11">
    <source>
        <dbReference type="EMBL" id="PIM95128.1"/>
    </source>
</evidence>
<evidence type="ECO:0000259" key="9">
    <source>
        <dbReference type="Pfam" id="PF04560"/>
    </source>
</evidence>
<accession>A0ABX4MF57</accession>
<dbReference type="GO" id="GO:0003899">
    <property type="term" value="F:DNA-directed RNA polymerase activity"/>
    <property type="evidence" value="ECO:0007669"/>
    <property type="project" value="UniProtKB-EC"/>
</dbReference>
<dbReference type="InterPro" id="IPR007645">
    <property type="entry name" value="RNA_pol_Rpb2_3"/>
</dbReference>
<evidence type="ECO:0000313" key="12">
    <source>
        <dbReference type="Proteomes" id="UP000229707"/>
    </source>
</evidence>
<proteinExistence type="inferred from homology"/>
<evidence type="ECO:0000259" key="10">
    <source>
        <dbReference type="Pfam" id="PF04565"/>
    </source>
</evidence>
<keyword evidence="2 7" id="KW-0808">Transferase</keyword>
<evidence type="ECO:0000256" key="4">
    <source>
        <dbReference type="ARBA" id="ARBA00023163"/>
    </source>
</evidence>
<sequence length="1324" mass="149957">MYDKTRNRGKMNERVIMKDRISLSGITSDKPVTNLREGVQRRLYNNVLWGCYNNEGIKISKLELNIRGLFPFSIGCWRLEYGRIEIYILSEISNSFDLILDVIRYQSYKSITFISQRSELNMPLVILPTLTRDNVVLIDGVKKTLTMQLIRNISVVFDRDNEVINMVTRSLSHLKIHGSRIKCGDCDSDLLTTMLWLKSKYSHILKNISDLTHLCYYKGRWRKFDWKRSSLDISASKYGRKRLSRHVKNIVGCCHENSVVCSCFVINQHGNVIVNMGDKLDLDVNLLTKHIGGLRITETSDPFVLELFKTIGRLISSNLCYKSDIGSKHISDVDLTLIGRCTLNDITCNNQDFGLDLLTKKDLVLLWTKHVIGRTNFRSINCDIKIIKGSGDYLTDIIYNHLASILNSQVVEHPSEYLKKPFTIDSNNVVIKALLESSTRIQKHVDKCFNSSSRCQYLDQVNSLSELSHKNKLICMGEGGLTQQNADNYARDTKRWHLAKICPIESPEGQNIGLILSLTTSANVDVNGHIITGYFKTSNGLVSNNVVYLNYYECKDLKVSMSHRNDSSKWTLCFYQGTTIVVDKRSVDLTLTTEAQVFSSAVCLIPFLEHNDPTRALMAANMQKQAIPLLKPQGPLIGTGEEHNVMRNTGDNITALNDGMVTTVDSNKVIIYESGRPKHRVYTLPTIEKTNQETCQRIRNVVNPGQMVRSGDVIAECQSSCNGEMSLGANLLVAFMCWKGYNYEDSVILSESVINKGTFKSMHIMDLESKVMKTKHGDEWLSADIIEIPMKYRRHLDSNGIVKVGSNVREGDVLVGKLVPRNDERRDRDELLDVHRDVERTKRNDNEVIKIGTDVGLDKSDELEDRNKQIIEGGDNKLDVGGLISDIGDDGGGWSVNSACDDEGKGGSIDLSSNVSLRVPNGIEHATVIEVKREKLNEGNGGYDGAYEEWLRQYNMVTKKYIKRCSSLLQQNMVDYFSIKLPFTSKDKYIRNALSFLFKHYLNYIHKIEDILLDKVTKRLGSDDPNDELKVLEVIKIKLFMIKSIKVGDKICGRHGNKGVISKIVPKEDMPFMDDGTPIDIILNPLGVPSRMNIGQILEANFGLISYKLGLEFKYVLNMYYKTNDDRILEQIIPKLTELYPNVSNLTKDTILVLLTELSRGVKISCPLVKFPLEPCLEHFNKRLSVDFSGKLQLHDGITGLPFKNKTTVGIIYIFKLNHLVDDKIHARSTGPYSIVTQQPLKGKSYKGGQRLGEMEVWALQSYGASYFLRESITVKCDDMLARSEIKTNIQHGNLKYKAYRNEGLVVLIKELFAMCIDIKLKTE</sequence>
<dbReference type="GO" id="GO:0000428">
    <property type="term" value="C:DNA-directed RNA polymerase complex"/>
    <property type="evidence" value="ECO:0007669"/>
    <property type="project" value="UniProtKB-KW"/>
</dbReference>
<feature type="domain" description="DNA-directed RNA polymerase subunit 2 hybrid-binding" evidence="8">
    <location>
        <begin position="655"/>
        <end position="1245"/>
    </location>
</feature>
<evidence type="ECO:0000256" key="6">
    <source>
        <dbReference type="RuleBase" id="RU000434"/>
    </source>
</evidence>
<dbReference type="Gene3D" id="2.40.270.10">
    <property type="entry name" value="DNA-directed RNA polymerase, subunit 2, domain 6"/>
    <property type="match status" value="2"/>
</dbReference>
<protein>
    <recommendedName>
        <fullName evidence="7">DNA-directed RNA polymerase subunit beta</fullName>
        <ecNumber evidence="7">2.7.7.6</ecNumber>
    </recommendedName>
</protein>
<feature type="domain" description="RNA polymerase Rpb2" evidence="9">
    <location>
        <begin position="1248"/>
        <end position="1323"/>
    </location>
</feature>
<dbReference type="Pfam" id="PF00562">
    <property type="entry name" value="RNA_pol_Rpb2_6"/>
    <property type="match status" value="1"/>
</dbReference>